<accession>A0A7G2C526</accession>
<organism evidence="3 4">
    <name type="scientific">Angomonas deanei</name>
    <dbReference type="NCBI Taxonomy" id="59799"/>
    <lineage>
        <taxon>Eukaryota</taxon>
        <taxon>Discoba</taxon>
        <taxon>Euglenozoa</taxon>
        <taxon>Kinetoplastea</taxon>
        <taxon>Metakinetoplastina</taxon>
        <taxon>Trypanosomatida</taxon>
        <taxon>Trypanosomatidae</taxon>
        <taxon>Strigomonadinae</taxon>
        <taxon>Angomonas</taxon>
    </lineage>
</organism>
<protein>
    <submittedName>
        <fullName evidence="3">Uncharacterized protein</fullName>
    </submittedName>
</protein>
<keyword evidence="4" id="KW-1185">Reference proteome</keyword>
<keyword evidence="1" id="KW-1133">Transmembrane helix</keyword>
<dbReference type="VEuPathDB" id="TriTrypDB:ADEAN_000128600"/>
<evidence type="ECO:0000313" key="4">
    <source>
        <dbReference type="Proteomes" id="UP000515908"/>
    </source>
</evidence>
<feature type="signal peptide" evidence="2">
    <location>
        <begin position="1"/>
        <end position="15"/>
    </location>
</feature>
<feature type="transmembrane region" description="Helical" evidence="1">
    <location>
        <begin position="66"/>
        <end position="87"/>
    </location>
</feature>
<evidence type="ECO:0000256" key="1">
    <source>
        <dbReference type="SAM" id="Phobius"/>
    </source>
</evidence>
<proteinExistence type="predicted"/>
<sequence length="91" mass="9619">MAIGFLFFIPTLVLSAISFHKRDQWFAAGEKTVDLCAISPLSVTLAGAATGVYFAVLYTEFDDATVVIGPVMALLATVLYLAASILLCVAC</sequence>
<feature type="transmembrane region" description="Helical" evidence="1">
    <location>
        <begin position="39"/>
        <end position="59"/>
    </location>
</feature>
<name>A0A7G2C526_9TRYP</name>
<feature type="chain" id="PRO_5028904145" evidence="2">
    <location>
        <begin position="16"/>
        <end position="91"/>
    </location>
</feature>
<gene>
    <name evidence="3" type="ORF">ADEAN_000128600</name>
</gene>
<keyword evidence="2" id="KW-0732">Signal</keyword>
<evidence type="ECO:0000256" key="2">
    <source>
        <dbReference type="SAM" id="SignalP"/>
    </source>
</evidence>
<reference evidence="3 4" key="1">
    <citation type="submission" date="2020-08" db="EMBL/GenBank/DDBJ databases">
        <authorList>
            <person name="Newling K."/>
            <person name="Davey J."/>
            <person name="Forrester S."/>
        </authorList>
    </citation>
    <scope>NUCLEOTIDE SEQUENCE [LARGE SCALE GENOMIC DNA]</scope>
    <source>
        <strain evidence="4">Crithidia deanei Carvalho (ATCC PRA-265)</strain>
    </source>
</reference>
<keyword evidence="1" id="KW-0472">Membrane</keyword>
<evidence type="ECO:0000313" key="3">
    <source>
        <dbReference type="EMBL" id="CAD2213843.1"/>
    </source>
</evidence>
<keyword evidence="1" id="KW-0812">Transmembrane</keyword>
<dbReference type="Proteomes" id="UP000515908">
    <property type="component" value="Chromosome 02"/>
</dbReference>
<dbReference type="AlphaFoldDB" id="A0A7G2C526"/>
<dbReference type="EMBL" id="LR877146">
    <property type="protein sequence ID" value="CAD2213843.1"/>
    <property type="molecule type" value="Genomic_DNA"/>
</dbReference>